<dbReference type="InterPro" id="IPR050483">
    <property type="entry name" value="CoA-transferase_III_domain"/>
</dbReference>
<dbReference type="PANTHER" id="PTHR48207">
    <property type="entry name" value="SUCCINATE--HYDROXYMETHYLGLUTARATE COA-TRANSFERASE"/>
    <property type="match status" value="1"/>
</dbReference>
<dbReference type="Gene3D" id="3.40.50.10540">
    <property type="entry name" value="Crotonobetainyl-coa:carnitine coa-transferase, domain 1"/>
    <property type="match status" value="1"/>
</dbReference>
<dbReference type="AlphaFoldDB" id="A0A2S7K565"/>
<gene>
    <name evidence="2" type="ORF">CW354_11300</name>
</gene>
<keyword evidence="1 2" id="KW-0808">Transferase</keyword>
<dbReference type="RefSeq" id="WP_104830192.1">
    <property type="nucleotide sequence ID" value="NZ_PJCH01000006.1"/>
</dbReference>
<protein>
    <submittedName>
        <fullName evidence="2">CoA transferase</fullName>
    </submittedName>
</protein>
<comment type="caution">
    <text evidence="2">The sequence shown here is derived from an EMBL/GenBank/DDBJ whole genome shotgun (WGS) entry which is preliminary data.</text>
</comment>
<dbReference type="InterPro" id="IPR023606">
    <property type="entry name" value="CoA-Trfase_III_dom_1_sf"/>
</dbReference>
<dbReference type="OrthoDB" id="9781472at2"/>
<evidence type="ECO:0000256" key="1">
    <source>
        <dbReference type="ARBA" id="ARBA00022679"/>
    </source>
</evidence>
<dbReference type="Gene3D" id="3.30.1540.10">
    <property type="entry name" value="formyl-coa transferase, domain 3"/>
    <property type="match status" value="1"/>
</dbReference>
<dbReference type="InterPro" id="IPR044855">
    <property type="entry name" value="CoA-Trfase_III_dom3_sf"/>
</dbReference>
<proteinExistence type="predicted"/>
<dbReference type="Proteomes" id="UP000239504">
    <property type="component" value="Unassembled WGS sequence"/>
</dbReference>
<dbReference type="InterPro" id="IPR003673">
    <property type="entry name" value="CoA-Trfase_fam_III"/>
</dbReference>
<keyword evidence="3" id="KW-1185">Reference proteome</keyword>
<organism evidence="2 3">
    <name type="scientific">Hyphococcus luteus</name>
    <dbReference type="NCBI Taxonomy" id="2058213"/>
    <lineage>
        <taxon>Bacteria</taxon>
        <taxon>Pseudomonadati</taxon>
        <taxon>Pseudomonadota</taxon>
        <taxon>Alphaproteobacteria</taxon>
        <taxon>Parvularculales</taxon>
        <taxon>Parvularculaceae</taxon>
        <taxon>Hyphococcus</taxon>
    </lineage>
</organism>
<dbReference type="GO" id="GO:0008410">
    <property type="term" value="F:CoA-transferase activity"/>
    <property type="evidence" value="ECO:0007669"/>
    <property type="project" value="TreeGrafter"/>
</dbReference>
<evidence type="ECO:0000313" key="3">
    <source>
        <dbReference type="Proteomes" id="UP000239504"/>
    </source>
</evidence>
<dbReference type="SUPFAM" id="SSF89796">
    <property type="entry name" value="CoA-transferase family III (CaiB/BaiF)"/>
    <property type="match status" value="1"/>
</dbReference>
<dbReference type="Pfam" id="PF02515">
    <property type="entry name" value="CoA_transf_3"/>
    <property type="match status" value="1"/>
</dbReference>
<dbReference type="EMBL" id="PJCH01000006">
    <property type="protein sequence ID" value="PQA87654.1"/>
    <property type="molecule type" value="Genomic_DNA"/>
</dbReference>
<evidence type="ECO:0000313" key="2">
    <source>
        <dbReference type="EMBL" id="PQA87654.1"/>
    </source>
</evidence>
<reference evidence="2 3" key="1">
    <citation type="submission" date="2017-12" db="EMBL/GenBank/DDBJ databases">
        <authorList>
            <person name="Hurst M.R.H."/>
        </authorList>
    </citation>
    <scope>NUCLEOTIDE SEQUENCE [LARGE SCALE GENOMIC DNA]</scope>
    <source>
        <strain evidence="2 3">SY-3-19</strain>
    </source>
</reference>
<dbReference type="PANTHER" id="PTHR48207:SF3">
    <property type="entry name" value="SUCCINATE--HYDROXYMETHYLGLUTARATE COA-TRANSFERASE"/>
    <property type="match status" value="1"/>
</dbReference>
<sequence length="405" mass="44019">MERVSASDELPPASGPLRGVKVLDLGVVIAGPLVGCYFGDLGADVVKVERPGGDPSRATGRQAKGASLIWKYVGRNKRTLAIDFASEEGRETVLDLVREADIVIENFRPGTLEKWGLGWDDLRKVNPGLIMVRISGFGQEGPYRKRPGFGTIAESMAGFTGLNGWPDGPPTLSPIALADTYAAMAASISALAALHRRHVSGEGELIDVSLIEPLFSCLSPQFIDYSVFGVEPKRAGSRLEFASPRGAYECKDGKWFAISGATPVTAQRIFEATGNSEFASDPRFSTNAARMENAELIDKIIQEWASTITRDEALEKLNETGAPVGPVYTMQDIIDDEHFKMRPIYVDVDDPELGQVRMPNVFAKLANNPGSIRFAGRQVDADRESILREWLGEKFDSGNKAAKAE</sequence>
<name>A0A2S7K565_9PROT</name>
<accession>A0A2S7K565</accession>